<feature type="region of interest" description="Disordered" evidence="1">
    <location>
        <begin position="315"/>
        <end position="386"/>
    </location>
</feature>
<evidence type="ECO:0000313" key="3">
    <source>
        <dbReference type="EMBL" id="CAD8620328.1"/>
    </source>
</evidence>
<protein>
    <submittedName>
        <fullName evidence="3">Uncharacterized protein</fullName>
    </submittedName>
</protein>
<accession>A0A7S0Q8X7</accession>
<proteinExistence type="predicted"/>
<keyword evidence="2" id="KW-0472">Membrane</keyword>
<reference evidence="3" key="1">
    <citation type="submission" date="2021-01" db="EMBL/GenBank/DDBJ databases">
        <authorList>
            <person name="Corre E."/>
            <person name="Pelletier E."/>
            <person name="Niang G."/>
            <person name="Scheremetjew M."/>
            <person name="Finn R."/>
            <person name="Kale V."/>
            <person name="Holt S."/>
            <person name="Cochrane G."/>
            <person name="Meng A."/>
            <person name="Brown T."/>
            <person name="Cohen L."/>
        </authorList>
    </citation>
    <scope>NUCLEOTIDE SEQUENCE</scope>
    <source>
        <strain evidence="3">PLY182g</strain>
    </source>
</reference>
<sequence length="507" mass="56120">MDTSRPCIIRFLQGAMGSAGISDITMRLGLMREVAAAYGCAAVVPKPYESLTSDHNAGIELNPALWWSRYYELGPGSEWHVLRSLPYSDSGIGETRVARTPDVQFMQQWYERIVPGKMQVLVIEFKSAKLSSFWCPSRGCVSGALKRIAANGPMARTRKPGLWPNHSAEIISRARVLAQQLFGGALFLGVHIRRGDRLHEYPQGCADVPAILWNIQNMRHNMEKKLGPVLGVYIMTDETSASFLQSLRRDLLVFFKYVHFEEDIPANMLHPEDNYFTFLLSSTLARTHVWYLEYHPSVVTAPDADEGIRCSLQQRLSRPFPSPPPPSPRLPPTRPPPTWPQLPRTPLLTSPPWSTPRSARPSSSPQPLSMSIPPPPPTDSSPSAPLAPVLLRHQAPDLPVPSPTQPYDGPGLLPILPVDRHETNSLMHDRLDTVSSLQFVGAMLITAGGLPLLLFVLCLCCRRLSRLYHKAGKIHGAEAADEEGVSTAVATGEAFQLIPENEMTFSL</sequence>
<keyword evidence="2" id="KW-0812">Transmembrane</keyword>
<name>A0A7S0Q8X7_9EUKA</name>
<organism evidence="3">
    <name type="scientific">Coccolithus braarudii</name>
    <dbReference type="NCBI Taxonomy" id="221442"/>
    <lineage>
        <taxon>Eukaryota</taxon>
        <taxon>Haptista</taxon>
        <taxon>Haptophyta</taxon>
        <taxon>Prymnesiophyceae</taxon>
        <taxon>Coccolithales</taxon>
        <taxon>Coccolithaceae</taxon>
        <taxon>Coccolithus</taxon>
    </lineage>
</organism>
<keyword evidence="2" id="KW-1133">Transmembrane helix</keyword>
<dbReference type="EMBL" id="HBEY01049372">
    <property type="protein sequence ID" value="CAD8620328.1"/>
    <property type="molecule type" value="Transcribed_RNA"/>
</dbReference>
<feature type="compositionally biased region" description="Low complexity" evidence="1">
    <location>
        <begin position="341"/>
        <end position="371"/>
    </location>
</feature>
<dbReference type="AlphaFoldDB" id="A0A7S0Q8X7"/>
<evidence type="ECO:0000256" key="2">
    <source>
        <dbReference type="SAM" id="Phobius"/>
    </source>
</evidence>
<gene>
    <name evidence="3" type="ORF">CPEL01642_LOCUS23711</name>
</gene>
<feature type="compositionally biased region" description="Pro residues" evidence="1">
    <location>
        <begin position="320"/>
        <end position="340"/>
    </location>
</feature>
<feature type="transmembrane region" description="Helical" evidence="2">
    <location>
        <begin position="439"/>
        <end position="460"/>
    </location>
</feature>
<dbReference type="Gene3D" id="3.40.50.11350">
    <property type="match status" value="1"/>
</dbReference>
<evidence type="ECO:0000256" key="1">
    <source>
        <dbReference type="SAM" id="MobiDB-lite"/>
    </source>
</evidence>